<dbReference type="PANTHER" id="PTHR43047">
    <property type="entry name" value="TWO-COMPONENT HISTIDINE PROTEIN KINASE"/>
    <property type="match status" value="1"/>
</dbReference>
<evidence type="ECO:0000256" key="3">
    <source>
        <dbReference type="ARBA" id="ARBA00012438"/>
    </source>
</evidence>
<keyword evidence="4" id="KW-0597">Phosphoprotein</keyword>
<dbReference type="PANTHER" id="PTHR43047:SF72">
    <property type="entry name" value="OSMOSENSING HISTIDINE PROTEIN KINASE SLN1"/>
    <property type="match status" value="1"/>
</dbReference>
<dbReference type="SUPFAM" id="SSF55785">
    <property type="entry name" value="PYP-like sensor domain (PAS domain)"/>
    <property type="match status" value="2"/>
</dbReference>
<evidence type="ECO:0000256" key="6">
    <source>
        <dbReference type="ARBA" id="ARBA00022692"/>
    </source>
</evidence>
<evidence type="ECO:0000256" key="1">
    <source>
        <dbReference type="ARBA" id="ARBA00000085"/>
    </source>
</evidence>
<dbReference type="InterPro" id="IPR004358">
    <property type="entry name" value="Sig_transdc_His_kin-like_C"/>
</dbReference>
<dbReference type="Gene3D" id="3.30.450.350">
    <property type="entry name" value="CHASE domain"/>
    <property type="match status" value="1"/>
</dbReference>
<name>A0A0G1PYI5_9BACT</name>
<dbReference type="InterPro" id="IPR003661">
    <property type="entry name" value="HisK_dim/P_dom"/>
</dbReference>
<dbReference type="InterPro" id="IPR036890">
    <property type="entry name" value="HATPase_C_sf"/>
</dbReference>
<evidence type="ECO:0000256" key="4">
    <source>
        <dbReference type="ARBA" id="ARBA00022553"/>
    </source>
</evidence>
<gene>
    <name evidence="13" type="ORF">UX13_C0010G0013</name>
</gene>
<keyword evidence="6 10" id="KW-0812">Transmembrane</keyword>
<dbReference type="Pfam" id="PF13426">
    <property type="entry name" value="PAS_9"/>
    <property type="match status" value="2"/>
</dbReference>
<feature type="transmembrane region" description="Helical" evidence="10">
    <location>
        <begin position="315"/>
        <end position="337"/>
    </location>
</feature>
<evidence type="ECO:0000256" key="5">
    <source>
        <dbReference type="ARBA" id="ARBA00022679"/>
    </source>
</evidence>
<comment type="subcellular location">
    <subcellularLocation>
        <location evidence="2">Membrane</location>
    </subcellularLocation>
</comment>
<dbReference type="SMART" id="SM00388">
    <property type="entry name" value="HisKA"/>
    <property type="match status" value="1"/>
</dbReference>
<dbReference type="EC" id="2.7.13.3" evidence="3"/>
<dbReference type="Pfam" id="PF03924">
    <property type="entry name" value="CHASE"/>
    <property type="match status" value="1"/>
</dbReference>
<keyword evidence="8 10" id="KW-1133">Transmembrane helix</keyword>
<dbReference type="InterPro" id="IPR035965">
    <property type="entry name" value="PAS-like_dom_sf"/>
</dbReference>
<dbReference type="InterPro" id="IPR036097">
    <property type="entry name" value="HisK_dim/P_sf"/>
</dbReference>
<dbReference type="CDD" id="cd00082">
    <property type="entry name" value="HisKA"/>
    <property type="match status" value="1"/>
</dbReference>
<evidence type="ECO:0000256" key="2">
    <source>
        <dbReference type="ARBA" id="ARBA00004370"/>
    </source>
</evidence>
<comment type="catalytic activity">
    <reaction evidence="1">
        <text>ATP + protein L-histidine = ADP + protein N-phospho-L-histidine.</text>
        <dbReference type="EC" id="2.7.13.3"/>
    </reaction>
</comment>
<feature type="domain" description="CHASE" evidence="12">
    <location>
        <begin position="84"/>
        <end position="300"/>
    </location>
</feature>
<dbReference type="Gene3D" id="3.30.450.20">
    <property type="entry name" value="PAS domain"/>
    <property type="match status" value="2"/>
</dbReference>
<dbReference type="SMART" id="SM00387">
    <property type="entry name" value="HATPase_c"/>
    <property type="match status" value="1"/>
</dbReference>
<dbReference type="Pfam" id="PF00512">
    <property type="entry name" value="HisKA"/>
    <property type="match status" value="1"/>
</dbReference>
<dbReference type="PROSITE" id="PS50839">
    <property type="entry name" value="CHASE"/>
    <property type="match status" value="1"/>
</dbReference>
<dbReference type="Proteomes" id="UP000034329">
    <property type="component" value="Unassembled WGS sequence"/>
</dbReference>
<sequence length="850" mass="93901">MSYSKDMETAPKPRPSFFRSSSDLIVLLVGLALTFFAWRATNQLVDTSKHSHFLSDVDVLELQADSKIGGYLNALTGLKGLYSASTEVERDEFSEYIHGLDVTENYPGLYGFAYVSRVADSETQEFLDNLELGLKEAGVSEKVSRQLAEGPEHYIVNFRALHRQGPAVGFGYDLLLDETRAKALLQARDSGQAVASGPILLQGPEKPGFIITIPIYLNGQPTSSIEERREALSGFVNAAFLYDELFADVYPPEVIGSQSVHLFDENELIYDSSTEDEHDEGLPIQEVRDVEIAGRTWKLHVNLPTLTYGDIEGSLPVLVLLAGTILSFLSFGLTYSLSSSRARAEALAEEMTKVVRSERDRVELIVSSMGEAVLAVDQTSSLSLINTNAQKLLEIEDPRAVIGRNWSELVTTLKGEKKVPLKERSFSEALAKGVTIVTTLEEGHYYQTKSGRVFPIASITAPLVFQGKVVGAVKIFRDATHEKEEKSIIENKVKERTRQLSEEQAKMIASINSVPRGFIILDTEGKIILTNSVLWAILGIKGQILNLVTLDKTLSGVFNFSANYKKCFSEGRPIKASDLEYGTKFLEIYLAPIYVSGPSKVSIGVVVTVEDITERKVIERSRDEFFSIASHELRTPLTAIMGNSSMILDHYKDQLPEGDLKEMIDDIHSGSLRLIDIVNDFLETSRLEMGRIEFKKVSFDVTKTIEQAISELDVTSSRKKLYLRFDKPKTKTPNVIGDEERARQILVNLLGNAMKFTQQGGISVSIATEAKFVKVIVTDTGVGIAPSQQSLLFRKFQQAGESLYSRDTTKGTGLGLYISKLLVERMGGQIKLESSKVNGGSSFSFSLPAA</sequence>
<protein>
    <recommendedName>
        <fullName evidence="3">histidine kinase</fullName>
        <ecNumber evidence="3">2.7.13.3</ecNumber>
    </recommendedName>
</protein>
<dbReference type="GO" id="GO:0005886">
    <property type="term" value="C:plasma membrane"/>
    <property type="evidence" value="ECO:0007669"/>
    <property type="project" value="TreeGrafter"/>
</dbReference>
<dbReference type="InterPro" id="IPR006189">
    <property type="entry name" value="CHASE_dom"/>
</dbReference>
<dbReference type="Pfam" id="PF02518">
    <property type="entry name" value="HATPase_c"/>
    <property type="match status" value="1"/>
</dbReference>
<dbReference type="SUPFAM" id="SSF47384">
    <property type="entry name" value="Homodimeric domain of signal transducing histidine kinase"/>
    <property type="match status" value="1"/>
</dbReference>
<dbReference type="InterPro" id="IPR000014">
    <property type="entry name" value="PAS"/>
</dbReference>
<dbReference type="SUPFAM" id="SSF55874">
    <property type="entry name" value="ATPase domain of HSP90 chaperone/DNA topoisomerase II/histidine kinase"/>
    <property type="match status" value="1"/>
</dbReference>
<reference evidence="13 14" key="1">
    <citation type="journal article" date="2015" name="Nature">
        <title>rRNA introns, odd ribosomes, and small enigmatic genomes across a large radiation of phyla.</title>
        <authorList>
            <person name="Brown C.T."/>
            <person name="Hug L.A."/>
            <person name="Thomas B.C."/>
            <person name="Sharon I."/>
            <person name="Castelle C.J."/>
            <person name="Singh A."/>
            <person name="Wilkins M.J."/>
            <person name="Williams K.H."/>
            <person name="Banfield J.F."/>
        </authorList>
    </citation>
    <scope>NUCLEOTIDE SEQUENCE [LARGE SCALE GENOMIC DNA]</scope>
</reference>
<feature type="domain" description="Histidine kinase" evidence="11">
    <location>
        <begin position="628"/>
        <end position="850"/>
    </location>
</feature>
<dbReference type="InterPro" id="IPR042240">
    <property type="entry name" value="CHASE_sf"/>
</dbReference>
<keyword evidence="7" id="KW-0418">Kinase</keyword>
<dbReference type="InterPro" id="IPR003594">
    <property type="entry name" value="HATPase_dom"/>
</dbReference>
<evidence type="ECO:0000256" key="8">
    <source>
        <dbReference type="ARBA" id="ARBA00022989"/>
    </source>
</evidence>
<dbReference type="Gene3D" id="3.30.565.10">
    <property type="entry name" value="Histidine kinase-like ATPase, C-terminal domain"/>
    <property type="match status" value="1"/>
</dbReference>
<keyword evidence="9 10" id="KW-0472">Membrane</keyword>
<evidence type="ECO:0000256" key="7">
    <source>
        <dbReference type="ARBA" id="ARBA00022777"/>
    </source>
</evidence>
<evidence type="ECO:0000313" key="14">
    <source>
        <dbReference type="Proteomes" id="UP000034329"/>
    </source>
</evidence>
<evidence type="ECO:0000259" key="12">
    <source>
        <dbReference type="PROSITE" id="PS50839"/>
    </source>
</evidence>
<keyword evidence="5" id="KW-0808">Transferase</keyword>
<organism evidence="13 14">
    <name type="scientific">Candidatus Woesebacteria bacterium GW2011_GWB1_45_5</name>
    <dbReference type="NCBI Taxonomy" id="1618581"/>
    <lineage>
        <taxon>Bacteria</taxon>
        <taxon>Candidatus Woeseibacteriota</taxon>
    </lineage>
</organism>
<dbReference type="AlphaFoldDB" id="A0A0G1PYI5"/>
<dbReference type="EMBL" id="LCLA01000010">
    <property type="protein sequence ID" value="KKU10513.1"/>
    <property type="molecule type" value="Genomic_DNA"/>
</dbReference>
<evidence type="ECO:0000313" key="13">
    <source>
        <dbReference type="EMBL" id="KKU10513.1"/>
    </source>
</evidence>
<comment type="caution">
    <text evidence="13">The sequence shown here is derived from an EMBL/GenBank/DDBJ whole genome shotgun (WGS) entry which is preliminary data.</text>
</comment>
<dbReference type="Gene3D" id="1.10.287.130">
    <property type="match status" value="1"/>
</dbReference>
<dbReference type="PROSITE" id="PS50109">
    <property type="entry name" value="HIS_KIN"/>
    <property type="match status" value="1"/>
</dbReference>
<evidence type="ECO:0000256" key="9">
    <source>
        <dbReference type="ARBA" id="ARBA00023136"/>
    </source>
</evidence>
<dbReference type="PRINTS" id="PR00344">
    <property type="entry name" value="BCTRLSENSOR"/>
</dbReference>
<proteinExistence type="predicted"/>
<evidence type="ECO:0000256" key="10">
    <source>
        <dbReference type="SAM" id="Phobius"/>
    </source>
</evidence>
<dbReference type="SMART" id="SM01079">
    <property type="entry name" value="CHASE"/>
    <property type="match status" value="1"/>
</dbReference>
<dbReference type="InterPro" id="IPR005467">
    <property type="entry name" value="His_kinase_dom"/>
</dbReference>
<dbReference type="GO" id="GO:0000155">
    <property type="term" value="F:phosphorelay sensor kinase activity"/>
    <property type="evidence" value="ECO:0007669"/>
    <property type="project" value="InterPro"/>
</dbReference>
<accession>A0A0G1PYI5</accession>
<dbReference type="GO" id="GO:0009927">
    <property type="term" value="F:histidine phosphotransfer kinase activity"/>
    <property type="evidence" value="ECO:0007669"/>
    <property type="project" value="TreeGrafter"/>
</dbReference>
<evidence type="ECO:0000259" key="11">
    <source>
        <dbReference type="PROSITE" id="PS50109"/>
    </source>
</evidence>